<dbReference type="InterPro" id="IPR050077">
    <property type="entry name" value="LexA_repressor"/>
</dbReference>
<dbReference type="SUPFAM" id="SSF46785">
    <property type="entry name" value="Winged helix' DNA-binding domain"/>
    <property type="match status" value="1"/>
</dbReference>
<evidence type="ECO:0000256" key="8">
    <source>
        <dbReference type="ARBA" id="ARBA00023125"/>
    </source>
</evidence>
<feature type="domain" description="LexA repressor DNA-binding" evidence="15">
    <location>
        <begin position="1"/>
        <end position="65"/>
    </location>
</feature>
<evidence type="ECO:0000256" key="5">
    <source>
        <dbReference type="ARBA" id="ARBA00022801"/>
    </source>
</evidence>
<evidence type="ECO:0000256" key="2">
    <source>
        <dbReference type="ARBA" id="ARBA00022491"/>
    </source>
</evidence>
<feature type="active site" description="For autocatalytic cleavage activity" evidence="12">
    <location>
        <position position="117"/>
    </location>
</feature>
<comment type="catalytic activity">
    <reaction evidence="12">
        <text>Hydrolysis of Ala-|-Gly bond in repressor LexA.</text>
        <dbReference type="EC" id="3.4.21.88"/>
    </reaction>
</comment>
<dbReference type="NCBIfam" id="TIGR00498">
    <property type="entry name" value="lexA"/>
    <property type="match status" value="1"/>
</dbReference>
<dbReference type="CDD" id="cd06529">
    <property type="entry name" value="S24_LexA-like"/>
    <property type="match status" value="1"/>
</dbReference>
<dbReference type="AlphaFoldDB" id="A0A1U7JB56"/>
<evidence type="ECO:0000256" key="6">
    <source>
        <dbReference type="ARBA" id="ARBA00022813"/>
    </source>
</evidence>
<dbReference type="GO" id="GO:0006508">
    <property type="term" value="P:proteolysis"/>
    <property type="evidence" value="ECO:0007669"/>
    <property type="project" value="InterPro"/>
</dbReference>
<dbReference type="GO" id="GO:0003677">
    <property type="term" value="F:DNA binding"/>
    <property type="evidence" value="ECO:0007669"/>
    <property type="project" value="UniProtKB-UniRule"/>
</dbReference>
<keyword evidence="9 12" id="KW-0804">Transcription</keyword>
<keyword evidence="5 12" id="KW-0378">Hydrolase</keyword>
<dbReference type="InterPro" id="IPR006199">
    <property type="entry name" value="LexA_DNA-bd_dom"/>
</dbReference>
<feature type="active site" description="For autocatalytic cleavage activity" evidence="12">
    <location>
        <position position="157"/>
    </location>
</feature>
<dbReference type="InterPro" id="IPR006200">
    <property type="entry name" value="LexA"/>
</dbReference>
<comment type="caution">
    <text evidence="16">The sequence shown here is derived from an EMBL/GenBank/DDBJ whole genome shotgun (WGS) entry which is preliminary data.</text>
</comment>
<dbReference type="EMBL" id="MRCG01000001">
    <property type="protein sequence ID" value="OKH50930.1"/>
    <property type="molecule type" value="Genomic_DNA"/>
</dbReference>
<evidence type="ECO:0000256" key="13">
    <source>
        <dbReference type="RuleBase" id="RU003991"/>
    </source>
</evidence>
<keyword evidence="7 12" id="KW-0805">Transcription regulation</keyword>
<evidence type="ECO:0000256" key="1">
    <source>
        <dbReference type="ARBA" id="ARBA00007484"/>
    </source>
</evidence>
<evidence type="ECO:0000256" key="7">
    <source>
        <dbReference type="ARBA" id="ARBA00023015"/>
    </source>
</evidence>
<accession>A0A1U7JB56</accession>
<comment type="similarity">
    <text evidence="1 12 13">Belongs to the peptidase S24 family.</text>
</comment>
<dbReference type="Pfam" id="PF01726">
    <property type="entry name" value="LexA_DNA_bind"/>
    <property type="match status" value="1"/>
</dbReference>
<dbReference type="EC" id="3.4.21.88" evidence="12"/>
<dbReference type="InterPro" id="IPR015927">
    <property type="entry name" value="Peptidase_S24_S26A/B/C"/>
</dbReference>
<evidence type="ECO:0000256" key="9">
    <source>
        <dbReference type="ARBA" id="ARBA00023163"/>
    </source>
</evidence>
<evidence type="ECO:0000256" key="11">
    <source>
        <dbReference type="ARBA" id="ARBA00023236"/>
    </source>
</evidence>
<dbReference type="PANTHER" id="PTHR33516:SF2">
    <property type="entry name" value="LEXA REPRESSOR-RELATED"/>
    <property type="match status" value="1"/>
</dbReference>
<dbReference type="Gene3D" id="2.10.109.10">
    <property type="entry name" value="Umud Fragment, subunit A"/>
    <property type="match status" value="1"/>
</dbReference>
<protein>
    <recommendedName>
        <fullName evidence="12">LexA repressor</fullName>
        <ecNumber evidence="12">3.4.21.88</ecNumber>
    </recommendedName>
</protein>
<evidence type="ECO:0000313" key="16">
    <source>
        <dbReference type="EMBL" id="OKH50930.1"/>
    </source>
</evidence>
<proteinExistence type="inferred from homology"/>
<dbReference type="STRING" id="549789.NIES30_02290"/>
<evidence type="ECO:0000256" key="4">
    <source>
        <dbReference type="ARBA" id="ARBA00022763"/>
    </source>
</evidence>
<keyword evidence="8 12" id="KW-0238">DNA-binding</keyword>
<dbReference type="Gene3D" id="1.10.10.10">
    <property type="entry name" value="Winged helix-like DNA-binding domain superfamily/Winged helix DNA-binding domain"/>
    <property type="match status" value="1"/>
</dbReference>
<feature type="site" description="Cleavage; by autolysis" evidence="12">
    <location>
        <begin position="83"/>
        <end position="84"/>
    </location>
</feature>
<keyword evidence="17" id="KW-1185">Reference proteome</keyword>
<keyword evidence="3 12" id="KW-0235">DNA replication</keyword>
<dbReference type="SUPFAM" id="SSF51306">
    <property type="entry name" value="LexA/Signal peptidase"/>
    <property type="match status" value="1"/>
</dbReference>
<dbReference type="Proteomes" id="UP000185557">
    <property type="component" value="Unassembled WGS sequence"/>
</dbReference>
<dbReference type="GO" id="GO:0006281">
    <property type="term" value="P:DNA repair"/>
    <property type="evidence" value="ECO:0007669"/>
    <property type="project" value="UniProtKB-UniRule"/>
</dbReference>
<dbReference type="HAMAP" id="MF_00015">
    <property type="entry name" value="LexA"/>
    <property type="match status" value="1"/>
</dbReference>
<dbReference type="PRINTS" id="PR00726">
    <property type="entry name" value="LEXASERPTASE"/>
</dbReference>
<keyword evidence="2 12" id="KW-0678">Repressor</keyword>
<dbReference type="InterPro" id="IPR036388">
    <property type="entry name" value="WH-like_DNA-bd_sf"/>
</dbReference>
<name>A0A1U7JB56_9CYAN</name>
<evidence type="ECO:0000313" key="17">
    <source>
        <dbReference type="Proteomes" id="UP000185557"/>
    </source>
</evidence>
<dbReference type="RefSeq" id="WP_073606742.1">
    <property type="nucleotide sequence ID" value="NZ_MRCG01000001.1"/>
</dbReference>
<feature type="domain" description="Peptidase S24/S26A/S26B/S26C" evidence="14">
    <location>
        <begin position="76"/>
        <end position="192"/>
    </location>
</feature>
<keyword evidence="4 12" id="KW-0227">DNA damage</keyword>
<evidence type="ECO:0000259" key="14">
    <source>
        <dbReference type="Pfam" id="PF00717"/>
    </source>
</evidence>
<dbReference type="Pfam" id="PF00717">
    <property type="entry name" value="Peptidase_S24"/>
    <property type="match status" value="1"/>
</dbReference>
<keyword evidence="6 12" id="KW-0068">Autocatalytic cleavage</keyword>
<keyword evidence="10 12" id="KW-0234">DNA repair</keyword>
<organism evidence="16 17">
    <name type="scientific">Phormidium tenue NIES-30</name>
    <dbReference type="NCBI Taxonomy" id="549789"/>
    <lineage>
        <taxon>Bacteria</taxon>
        <taxon>Bacillati</taxon>
        <taxon>Cyanobacteriota</taxon>
        <taxon>Cyanophyceae</taxon>
        <taxon>Oscillatoriophycideae</taxon>
        <taxon>Oscillatoriales</taxon>
        <taxon>Oscillatoriaceae</taxon>
        <taxon>Phormidium</taxon>
    </lineage>
</organism>
<comment type="function">
    <text evidence="12">Represses a number of genes involved in the response to DNA damage (SOS response), including recA and lexA. In the presence of single-stranded DNA, RecA interacts with LexA causing an autocatalytic cleavage which disrupts the DNA-binding part of LexA, leading to derepression of the SOS regulon and eventually DNA repair.</text>
</comment>
<evidence type="ECO:0000256" key="10">
    <source>
        <dbReference type="ARBA" id="ARBA00023204"/>
    </source>
</evidence>
<dbReference type="InterPro" id="IPR036286">
    <property type="entry name" value="LexA/Signal_pep-like_sf"/>
</dbReference>
<dbReference type="GO" id="GO:0006260">
    <property type="term" value="P:DNA replication"/>
    <property type="evidence" value="ECO:0007669"/>
    <property type="project" value="UniProtKB-UniRule"/>
</dbReference>
<feature type="DNA-binding region" description="H-T-H motif" evidence="12">
    <location>
        <begin position="28"/>
        <end position="48"/>
    </location>
</feature>
<keyword evidence="11 12" id="KW-0742">SOS response</keyword>
<dbReference type="GO" id="GO:0009432">
    <property type="term" value="P:SOS response"/>
    <property type="evidence" value="ECO:0007669"/>
    <property type="project" value="UniProtKB-UniRule"/>
</dbReference>
<sequence length="204" mass="22869">MESLTTAQQELYDWLVEYIRANQHSPSIRQMMRAMNLRSPAPIQSRLEHLKNKGYIEWSEGKARTIRVRDKVRGVPILGTIAAGFVNEAFTDTVERLDLNGLPIQSGDYALKVTGDSMIEAMIQDGDVVIMRPVKDPQGIREGTIVAARVESGTTLKSFHREGNQVHLKPANPKYPVMEFPADLVDVQGRLVAVWRGIDPDFTV</sequence>
<reference evidence="16 17" key="1">
    <citation type="submission" date="2016-11" db="EMBL/GenBank/DDBJ databases">
        <title>Draft Genome Sequences of Nine Cyanobacterial Strains from Diverse Habitats.</title>
        <authorList>
            <person name="Zhu T."/>
            <person name="Hou S."/>
            <person name="Lu X."/>
            <person name="Hess W.R."/>
        </authorList>
    </citation>
    <scope>NUCLEOTIDE SEQUENCE [LARGE SCALE GENOMIC DNA]</scope>
    <source>
        <strain evidence="16 17">NIES-30</strain>
    </source>
</reference>
<gene>
    <name evidence="12" type="primary">lexA</name>
    <name evidence="16" type="ORF">NIES30_02290</name>
</gene>
<dbReference type="GO" id="GO:0004252">
    <property type="term" value="F:serine-type endopeptidase activity"/>
    <property type="evidence" value="ECO:0007669"/>
    <property type="project" value="UniProtKB-UniRule"/>
</dbReference>
<dbReference type="InterPro" id="IPR006197">
    <property type="entry name" value="Peptidase_S24_LexA"/>
</dbReference>
<evidence type="ECO:0000256" key="3">
    <source>
        <dbReference type="ARBA" id="ARBA00022705"/>
    </source>
</evidence>
<dbReference type="OrthoDB" id="9802364at2"/>
<dbReference type="InterPro" id="IPR036390">
    <property type="entry name" value="WH_DNA-bd_sf"/>
</dbReference>
<dbReference type="GO" id="GO:0045892">
    <property type="term" value="P:negative regulation of DNA-templated transcription"/>
    <property type="evidence" value="ECO:0007669"/>
    <property type="project" value="UniProtKB-UniRule"/>
</dbReference>
<evidence type="ECO:0000256" key="12">
    <source>
        <dbReference type="HAMAP-Rule" id="MF_00015"/>
    </source>
</evidence>
<dbReference type="PANTHER" id="PTHR33516">
    <property type="entry name" value="LEXA REPRESSOR"/>
    <property type="match status" value="1"/>
</dbReference>
<dbReference type="InterPro" id="IPR039418">
    <property type="entry name" value="LexA-like"/>
</dbReference>
<evidence type="ECO:0000259" key="15">
    <source>
        <dbReference type="Pfam" id="PF01726"/>
    </source>
</evidence>
<comment type="subunit">
    <text evidence="12">Homodimer.</text>
</comment>